<dbReference type="InterPro" id="IPR036390">
    <property type="entry name" value="WH_DNA-bd_sf"/>
</dbReference>
<reference evidence="8" key="1">
    <citation type="submission" date="2018-03" db="EMBL/GenBank/DDBJ databases">
        <title>Lachnoclostridium SNUG30370 gen.nov., sp.nov., isolated from human faeces.</title>
        <authorList>
            <person name="Seo B."/>
            <person name="Jeon K."/>
            <person name="Ko G."/>
        </authorList>
    </citation>
    <scope>NUCLEOTIDE SEQUENCE [LARGE SCALE GENOMIC DNA]</scope>
    <source>
        <strain evidence="8">SNUG30370</strain>
    </source>
</reference>
<keyword evidence="2" id="KW-0805">Transcription regulation</keyword>
<comment type="similarity">
    <text evidence="1">Belongs to the LysR transcriptional regulatory family.</text>
</comment>
<dbReference type="GO" id="GO:0003677">
    <property type="term" value="F:DNA binding"/>
    <property type="evidence" value="ECO:0007669"/>
    <property type="project" value="UniProtKB-KW"/>
</dbReference>
<dbReference type="AlphaFoldDB" id="A0A2T3FYL5"/>
<dbReference type="RefSeq" id="WP_106987964.1">
    <property type="nucleotide sequence ID" value="NZ_DAWBWI010000055.1"/>
</dbReference>
<accession>A0A2T3FYL5</accession>
<feature type="domain" description="HTH lysR-type" evidence="5">
    <location>
        <begin position="1"/>
        <end position="58"/>
    </location>
</feature>
<evidence type="ECO:0000256" key="3">
    <source>
        <dbReference type="ARBA" id="ARBA00023125"/>
    </source>
</evidence>
<dbReference type="SUPFAM" id="SSF53850">
    <property type="entry name" value="Periplasmic binding protein-like II"/>
    <property type="match status" value="1"/>
</dbReference>
<dbReference type="PROSITE" id="PS50931">
    <property type="entry name" value="HTH_LYSR"/>
    <property type="match status" value="1"/>
</dbReference>
<dbReference type="InterPro" id="IPR036388">
    <property type="entry name" value="WH-like_DNA-bd_sf"/>
</dbReference>
<reference evidence="6" key="3">
    <citation type="submission" date="2021-10" db="EMBL/GenBank/DDBJ databases">
        <title>Collection of gut derived symbiotic bacterial strains cultured from healthy donors.</title>
        <authorList>
            <person name="Lin H."/>
            <person name="Littmann E."/>
            <person name="Kohout C."/>
            <person name="Pamer E.G."/>
        </authorList>
    </citation>
    <scope>NUCLEOTIDE SEQUENCE</scope>
    <source>
        <strain evidence="6">DFI.4.48</strain>
    </source>
</reference>
<dbReference type="SUPFAM" id="SSF46785">
    <property type="entry name" value="Winged helix' DNA-binding domain"/>
    <property type="match status" value="1"/>
</dbReference>
<evidence type="ECO:0000259" key="5">
    <source>
        <dbReference type="PROSITE" id="PS50931"/>
    </source>
</evidence>
<gene>
    <name evidence="7" type="ORF">C7U55_07045</name>
    <name evidence="6" type="ORF">LJD69_06715</name>
</gene>
<dbReference type="PANTHER" id="PTHR30419">
    <property type="entry name" value="HTH-TYPE TRANSCRIPTIONAL REGULATOR YBHD"/>
    <property type="match status" value="1"/>
</dbReference>
<comment type="caution">
    <text evidence="7">The sequence shown here is derived from an EMBL/GenBank/DDBJ whole genome shotgun (WGS) entry which is preliminary data.</text>
</comment>
<evidence type="ECO:0000256" key="1">
    <source>
        <dbReference type="ARBA" id="ARBA00009437"/>
    </source>
</evidence>
<sequence>MNFLHLKYLIEVEKCESISKAAQHLYVNQPRLSKIIKEIEEEANIKIFERHNKGVVPTTKGKEFLMQAKKIVQEVDCLKNMYQDDPHKLNLDICVPRSSYISEAFIEYLKMDNNMKKELNLNYRETNSIDTIQNVYDGENNLGIVRFPIRDQDYYFNILTLKELTYEKLFSFDYQILISNDNPLKDQEISIKDLKKQIELKHGDIHIQDGKQEHHKQMNIYERGIQFELLNEIPETYMWVAPIPKKLLKHNHFILKECKDQKTPYVDYLIYRKGYVLSKEDQNFIKCLKKVIEQVK</sequence>
<evidence type="ECO:0000313" key="7">
    <source>
        <dbReference type="EMBL" id="PST40360.1"/>
    </source>
</evidence>
<keyword evidence="3" id="KW-0238">DNA-binding</keyword>
<dbReference type="GO" id="GO:0005829">
    <property type="term" value="C:cytosol"/>
    <property type="evidence" value="ECO:0007669"/>
    <property type="project" value="TreeGrafter"/>
</dbReference>
<dbReference type="Proteomes" id="UP000241201">
    <property type="component" value="Unassembled WGS sequence"/>
</dbReference>
<keyword evidence="8" id="KW-1185">Reference proteome</keyword>
<reference evidence="7" key="2">
    <citation type="journal article" date="2019" name="Int. J. Syst. Evol. Microbiol.">
        <title>Faecalibacillus intestinalis gen. nov., sp. nov. and Faecalibacillus faecis sp. nov., isolated from human faeces.</title>
        <authorList>
            <person name="Seo B."/>
            <person name="Jeon K."/>
            <person name="Baek I."/>
            <person name="Lee Y.M."/>
            <person name="Baek K."/>
            <person name="Ko G."/>
        </authorList>
    </citation>
    <scope>NUCLEOTIDE SEQUENCE</scope>
    <source>
        <strain evidence="7">SNUG30370</strain>
    </source>
</reference>
<proteinExistence type="inferred from homology"/>
<dbReference type="GeneID" id="77470841"/>
<dbReference type="InterPro" id="IPR050950">
    <property type="entry name" value="HTH-type_LysR_regulators"/>
</dbReference>
<evidence type="ECO:0000313" key="8">
    <source>
        <dbReference type="Proteomes" id="UP000241201"/>
    </source>
</evidence>
<keyword evidence="4" id="KW-0804">Transcription</keyword>
<evidence type="ECO:0000313" key="6">
    <source>
        <dbReference type="EMBL" id="MCB8610282.1"/>
    </source>
</evidence>
<dbReference type="Pfam" id="PF00126">
    <property type="entry name" value="HTH_1"/>
    <property type="match status" value="1"/>
</dbReference>
<dbReference type="Gene3D" id="1.10.10.10">
    <property type="entry name" value="Winged helix-like DNA-binding domain superfamily/Winged helix DNA-binding domain"/>
    <property type="match status" value="1"/>
</dbReference>
<evidence type="ECO:0000256" key="4">
    <source>
        <dbReference type="ARBA" id="ARBA00023163"/>
    </source>
</evidence>
<dbReference type="EMBL" id="JAJDKZ010000015">
    <property type="protein sequence ID" value="MCB8610282.1"/>
    <property type="molecule type" value="Genomic_DNA"/>
</dbReference>
<dbReference type="EMBL" id="PYLP01000007">
    <property type="protein sequence ID" value="PST40360.1"/>
    <property type="molecule type" value="Genomic_DNA"/>
</dbReference>
<protein>
    <submittedName>
        <fullName evidence="6">LysR family transcriptional regulator</fullName>
    </submittedName>
</protein>
<organism evidence="7 8">
    <name type="scientific">Faecalibacillus faecis</name>
    <dbReference type="NCBI Taxonomy" id="1982628"/>
    <lineage>
        <taxon>Bacteria</taxon>
        <taxon>Bacillati</taxon>
        <taxon>Bacillota</taxon>
        <taxon>Erysipelotrichia</taxon>
        <taxon>Erysipelotrichales</taxon>
        <taxon>Coprobacillaceae</taxon>
        <taxon>Faecalibacillus</taxon>
    </lineage>
</organism>
<dbReference type="InterPro" id="IPR000847">
    <property type="entry name" value="LysR_HTH_N"/>
</dbReference>
<name>A0A2T3FYL5_9FIRM</name>
<dbReference type="Proteomes" id="UP001198439">
    <property type="component" value="Unassembled WGS sequence"/>
</dbReference>
<evidence type="ECO:0000256" key="2">
    <source>
        <dbReference type="ARBA" id="ARBA00023015"/>
    </source>
</evidence>
<dbReference type="PRINTS" id="PR00039">
    <property type="entry name" value="HTHLYSR"/>
</dbReference>
<dbReference type="GO" id="GO:0003700">
    <property type="term" value="F:DNA-binding transcription factor activity"/>
    <property type="evidence" value="ECO:0007669"/>
    <property type="project" value="InterPro"/>
</dbReference>
<dbReference type="FunFam" id="1.10.10.10:FF:000001">
    <property type="entry name" value="LysR family transcriptional regulator"/>
    <property type="match status" value="1"/>
</dbReference>